<dbReference type="PANTHER" id="PTHR12843">
    <property type="entry name" value="PROTEIN-LYSINE N-METHYLTRANSFERASE METTL10"/>
    <property type="match status" value="1"/>
</dbReference>
<evidence type="ECO:0000259" key="11">
    <source>
        <dbReference type="Pfam" id="PF13847"/>
    </source>
</evidence>
<dbReference type="Gene3D" id="3.40.50.150">
    <property type="entry name" value="Vaccinia Virus protein VP39"/>
    <property type="match status" value="1"/>
</dbReference>
<evidence type="ECO:0000313" key="12">
    <source>
        <dbReference type="EMBL" id="KAK4008406.1"/>
    </source>
</evidence>
<feature type="transmembrane region" description="Helical" evidence="10">
    <location>
        <begin position="470"/>
        <end position="493"/>
    </location>
</feature>
<name>A0ABQ9Z683_9CRUS</name>
<dbReference type="InterPro" id="IPR029063">
    <property type="entry name" value="SAM-dependent_MTases_sf"/>
</dbReference>
<feature type="transmembrane region" description="Helical" evidence="10">
    <location>
        <begin position="324"/>
        <end position="342"/>
    </location>
</feature>
<dbReference type="EC" id="2.1.1.-" evidence="9"/>
<dbReference type="CDD" id="cd02440">
    <property type="entry name" value="AdoMet_MTases"/>
    <property type="match status" value="1"/>
</dbReference>
<sequence>MATENSSLTTGENEEESSSVLGTKNFWDQQYVTELENFKDHGDIGEIWFGKKVMDSIVKWTTDKFEKKINILDLGCGNGVLLIQLAQKGFENLVGVDYSESAVVLANTIAESRQAKISYKTMDVLSEGGVDSEDHEKYDLLLDKGTFDAISLMEDFGSAVRERYLKATSSLLKEDGLFLIATCNWTINEIMQHMETYYSRMEVIPTPSMQFGGQQGNKVSVVVFRKNICRTSLRLWSRKKKSAVLRLLAGLLPLKVHRKLEKWSSQGGGQNGSRRRDRVEIFLSMFLCFGAGLLLSTCFVHMIPEVRTSFVQASKVGDWPLLELYPFAEVVICIGFFAVYLLEEMGEKMIKHDPPEENAHEMERSKSQSLLGLEIDGHQRRNSNHHSHGDHAHAHGPALSAEEQKSVAAAIRGFLLVAALSFHSIFEGMAIGLQPTLSDVWFLFTAVIVHELAIMFCIGMEMLASKLRVLLYVIYMVELGLITSVGVGVGIVVTEYVHDPSATHLLVIAILQGIAAGTLLYVTFLEVLERERHKPGNGLAKLLAIAIGFFLLTVMETLTGQHDPVTTNSTALPMNSSIALEEKPFDVSLILNATLS</sequence>
<accession>A0ABQ9Z683</accession>
<keyword evidence="6 10" id="KW-0812">Transmembrane</keyword>
<organism evidence="12 13">
    <name type="scientific">Daphnia magna</name>
    <dbReference type="NCBI Taxonomy" id="35525"/>
    <lineage>
        <taxon>Eukaryota</taxon>
        <taxon>Metazoa</taxon>
        <taxon>Ecdysozoa</taxon>
        <taxon>Arthropoda</taxon>
        <taxon>Crustacea</taxon>
        <taxon>Branchiopoda</taxon>
        <taxon>Diplostraca</taxon>
        <taxon>Cladocera</taxon>
        <taxon>Anomopoda</taxon>
        <taxon>Daphniidae</taxon>
        <taxon>Daphnia</taxon>
    </lineage>
</organism>
<evidence type="ECO:0000256" key="8">
    <source>
        <dbReference type="ARBA" id="ARBA00023136"/>
    </source>
</evidence>
<evidence type="ECO:0000313" key="13">
    <source>
        <dbReference type="Proteomes" id="UP001234178"/>
    </source>
</evidence>
<evidence type="ECO:0000256" key="3">
    <source>
        <dbReference type="ARBA" id="ARBA00022603"/>
    </source>
</evidence>
<dbReference type="Proteomes" id="UP001234178">
    <property type="component" value="Unassembled WGS sequence"/>
</dbReference>
<keyword evidence="7 10" id="KW-1133">Transmembrane helix</keyword>
<feature type="transmembrane region" description="Helical" evidence="10">
    <location>
        <begin position="414"/>
        <end position="434"/>
    </location>
</feature>
<keyword evidence="5 9" id="KW-0949">S-adenosyl-L-methionine</keyword>
<dbReference type="Pfam" id="PF02535">
    <property type="entry name" value="Zip"/>
    <property type="match status" value="1"/>
</dbReference>
<reference evidence="12 13" key="1">
    <citation type="journal article" date="2023" name="Nucleic Acids Res.">
        <title>The hologenome of Daphnia magna reveals possible DNA methylation and microbiome-mediated evolution of the host genome.</title>
        <authorList>
            <person name="Chaturvedi A."/>
            <person name="Li X."/>
            <person name="Dhandapani V."/>
            <person name="Marshall H."/>
            <person name="Kissane S."/>
            <person name="Cuenca-Cambronero M."/>
            <person name="Asole G."/>
            <person name="Calvet F."/>
            <person name="Ruiz-Romero M."/>
            <person name="Marangio P."/>
            <person name="Guigo R."/>
            <person name="Rago D."/>
            <person name="Mirbahai L."/>
            <person name="Eastwood N."/>
            <person name="Colbourne J.K."/>
            <person name="Zhou J."/>
            <person name="Mallon E."/>
            <person name="Orsini L."/>
        </authorList>
    </citation>
    <scope>NUCLEOTIDE SEQUENCE [LARGE SCALE GENOMIC DNA]</scope>
    <source>
        <strain evidence="12">LRV0_1</strain>
    </source>
</reference>
<dbReference type="EMBL" id="JAOYFB010000002">
    <property type="protein sequence ID" value="KAK4008406.1"/>
    <property type="molecule type" value="Genomic_DNA"/>
</dbReference>
<feature type="transmembrane region" description="Helical" evidence="10">
    <location>
        <begin position="539"/>
        <end position="558"/>
    </location>
</feature>
<comment type="similarity">
    <text evidence="9">Belongs to the class I-like SAM-binding methyltransferase superfamily. EFM4 family.</text>
</comment>
<keyword evidence="8 10" id="KW-0472">Membrane</keyword>
<feature type="transmembrane region" description="Helical" evidence="10">
    <location>
        <begin position="440"/>
        <end position="458"/>
    </location>
</feature>
<keyword evidence="4 9" id="KW-0808">Transferase</keyword>
<evidence type="ECO:0000256" key="4">
    <source>
        <dbReference type="ARBA" id="ARBA00022679"/>
    </source>
</evidence>
<evidence type="ECO:0000256" key="7">
    <source>
        <dbReference type="ARBA" id="ARBA00022989"/>
    </source>
</evidence>
<evidence type="ECO:0000256" key="9">
    <source>
        <dbReference type="HAMAP-Rule" id="MF_03188"/>
    </source>
</evidence>
<dbReference type="InterPro" id="IPR003689">
    <property type="entry name" value="ZIP"/>
</dbReference>
<dbReference type="InterPro" id="IPR025714">
    <property type="entry name" value="Methyltranfer_dom"/>
</dbReference>
<feature type="transmembrane region" description="Helical" evidence="10">
    <location>
        <begin position="281"/>
        <end position="304"/>
    </location>
</feature>
<dbReference type="SUPFAM" id="SSF53335">
    <property type="entry name" value="S-adenosyl-L-methionine-dependent methyltransferases"/>
    <property type="match status" value="1"/>
</dbReference>
<evidence type="ECO:0000256" key="10">
    <source>
        <dbReference type="SAM" id="Phobius"/>
    </source>
</evidence>
<keyword evidence="2 9" id="KW-0963">Cytoplasm</keyword>
<feature type="domain" description="Methyltransferase" evidence="11">
    <location>
        <begin position="66"/>
        <end position="198"/>
    </location>
</feature>
<protein>
    <recommendedName>
        <fullName evidence="9">Protein-lysine N-methyltransferase OUZ56_013546</fullName>
        <ecNumber evidence="9">2.1.1.-</ecNumber>
    </recommendedName>
</protein>
<gene>
    <name evidence="12" type="ORF">OUZ56_013546</name>
</gene>
<comment type="caution">
    <text evidence="12">The sequence shown here is derived from an EMBL/GenBank/DDBJ whole genome shotgun (WGS) entry which is preliminary data.</text>
</comment>
<dbReference type="HAMAP" id="MF_03188">
    <property type="entry name" value="Methyltr_EFM4"/>
    <property type="match status" value="1"/>
</dbReference>
<dbReference type="PANTHER" id="PTHR12843:SF5">
    <property type="entry name" value="EEF1A LYSINE METHYLTRANSFERASE 2"/>
    <property type="match status" value="1"/>
</dbReference>
<evidence type="ECO:0000256" key="6">
    <source>
        <dbReference type="ARBA" id="ARBA00022692"/>
    </source>
</evidence>
<evidence type="ECO:0000256" key="1">
    <source>
        <dbReference type="ARBA" id="ARBA00004141"/>
    </source>
</evidence>
<proteinExistence type="inferred from homology"/>
<keyword evidence="3 9" id="KW-0489">Methyltransferase</keyword>
<comment type="subcellular location">
    <subcellularLocation>
        <location evidence="9">Cytoplasm</location>
    </subcellularLocation>
    <subcellularLocation>
        <location evidence="1">Membrane</location>
        <topology evidence="1">Multi-pass membrane protein</topology>
    </subcellularLocation>
</comment>
<dbReference type="InterPro" id="IPR026635">
    <property type="entry name" value="Efm4/METTL10"/>
</dbReference>
<evidence type="ECO:0000256" key="2">
    <source>
        <dbReference type="ARBA" id="ARBA00022490"/>
    </source>
</evidence>
<dbReference type="Pfam" id="PF13847">
    <property type="entry name" value="Methyltransf_31"/>
    <property type="match status" value="1"/>
</dbReference>
<comment type="function">
    <text evidence="9">S-adenosyl-L-methionine-dependent protein-lysine N-methyltransferase that methylates elongation factor 1-alpha.</text>
</comment>
<feature type="transmembrane region" description="Helical" evidence="10">
    <location>
        <begin position="505"/>
        <end position="527"/>
    </location>
</feature>
<evidence type="ECO:0000256" key="5">
    <source>
        <dbReference type="ARBA" id="ARBA00022691"/>
    </source>
</evidence>
<keyword evidence="13" id="KW-1185">Reference proteome</keyword>